<keyword evidence="3" id="KW-1185">Reference proteome</keyword>
<evidence type="ECO:0000256" key="1">
    <source>
        <dbReference type="SAM" id="Coils"/>
    </source>
</evidence>
<dbReference type="AlphaFoldDB" id="A0A1R2C6Z1"/>
<protein>
    <submittedName>
        <fullName evidence="2">Uncharacterized protein</fullName>
    </submittedName>
</protein>
<proteinExistence type="predicted"/>
<evidence type="ECO:0000313" key="2">
    <source>
        <dbReference type="EMBL" id="OMJ84776.1"/>
    </source>
</evidence>
<feature type="coiled-coil region" evidence="1">
    <location>
        <begin position="97"/>
        <end position="124"/>
    </location>
</feature>
<name>A0A1R2C6Z1_9CILI</name>
<gene>
    <name evidence="2" type="ORF">SteCoe_14029</name>
</gene>
<sequence>MQSENTERNIPRQCKYKIRVISEEETELETIIPIFSPKIDTDYVLVEDSIQNPVNEEPTVPIEKPAKTILKALEILKNRTEDLQIILNNQTKALIKLNKQELTIERIERKLLVLEDMNSRKNSNCNFLCMGKCFIV</sequence>
<comment type="caution">
    <text evidence="2">The sequence shown here is derived from an EMBL/GenBank/DDBJ whole genome shotgun (WGS) entry which is preliminary data.</text>
</comment>
<keyword evidence="1" id="KW-0175">Coiled coil</keyword>
<organism evidence="2 3">
    <name type="scientific">Stentor coeruleus</name>
    <dbReference type="NCBI Taxonomy" id="5963"/>
    <lineage>
        <taxon>Eukaryota</taxon>
        <taxon>Sar</taxon>
        <taxon>Alveolata</taxon>
        <taxon>Ciliophora</taxon>
        <taxon>Postciliodesmatophora</taxon>
        <taxon>Heterotrichea</taxon>
        <taxon>Heterotrichida</taxon>
        <taxon>Stentoridae</taxon>
        <taxon>Stentor</taxon>
    </lineage>
</organism>
<accession>A0A1R2C6Z1</accession>
<dbReference type="EMBL" id="MPUH01000258">
    <property type="protein sequence ID" value="OMJ84776.1"/>
    <property type="molecule type" value="Genomic_DNA"/>
</dbReference>
<evidence type="ECO:0000313" key="3">
    <source>
        <dbReference type="Proteomes" id="UP000187209"/>
    </source>
</evidence>
<reference evidence="2 3" key="1">
    <citation type="submission" date="2016-11" db="EMBL/GenBank/DDBJ databases">
        <title>The macronuclear genome of Stentor coeruleus: a giant cell with tiny introns.</title>
        <authorList>
            <person name="Slabodnick M."/>
            <person name="Ruby J.G."/>
            <person name="Reiff S.B."/>
            <person name="Swart E.C."/>
            <person name="Gosai S."/>
            <person name="Prabakaran S."/>
            <person name="Witkowska E."/>
            <person name="Larue G.E."/>
            <person name="Fisher S."/>
            <person name="Freeman R.M."/>
            <person name="Gunawardena J."/>
            <person name="Chu W."/>
            <person name="Stover N.A."/>
            <person name="Gregory B.D."/>
            <person name="Nowacki M."/>
            <person name="Derisi J."/>
            <person name="Roy S.W."/>
            <person name="Marshall W.F."/>
            <person name="Sood P."/>
        </authorList>
    </citation>
    <scope>NUCLEOTIDE SEQUENCE [LARGE SCALE GENOMIC DNA]</scope>
    <source>
        <strain evidence="2">WM001</strain>
    </source>
</reference>
<dbReference type="Proteomes" id="UP000187209">
    <property type="component" value="Unassembled WGS sequence"/>
</dbReference>